<gene>
    <name evidence="2" type="ORF">G1C95_1285</name>
</gene>
<dbReference type="EMBL" id="JAAIII010000003">
    <property type="protein sequence ID" value="NMM94098.1"/>
    <property type="molecule type" value="Genomic_DNA"/>
</dbReference>
<proteinExistence type="predicted"/>
<feature type="compositionally biased region" description="Basic and acidic residues" evidence="1">
    <location>
        <begin position="1"/>
        <end position="17"/>
    </location>
</feature>
<reference evidence="2 3" key="1">
    <citation type="submission" date="2020-02" db="EMBL/GenBank/DDBJ databases">
        <title>Characterization of phylogenetic diversity of novel bifidobacterial species isolated in Czech ZOOs.</title>
        <authorList>
            <person name="Lugli G.A."/>
            <person name="Vera N.B."/>
            <person name="Ventura M."/>
        </authorList>
    </citation>
    <scope>NUCLEOTIDE SEQUENCE [LARGE SCALE GENOMIC DNA]</scope>
    <source>
        <strain evidence="2 3">DSM 109957</strain>
    </source>
</reference>
<evidence type="ECO:0000313" key="3">
    <source>
        <dbReference type="Proteomes" id="UP000532194"/>
    </source>
</evidence>
<organism evidence="2 3">
    <name type="scientific">Bifidobacterium oedipodis</name>
    <dbReference type="NCBI Taxonomy" id="2675322"/>
    <lineage>
        <taxon>Bacteria</taxon>
        <taxon>Bacillati</taxon>
        <taxon>Actinomycetota</taxon>
        <taxon>Actinomycetes</taxon>
        <taxon>Bifidobacteriales</taxon>
        <taxon>Bifidobacteriaceae</taxon>
        <taxon>Bifidobacterium</taxon>
    </lineage>
</organism>
<sequence length="72" mass="7854">MSLENTHRYDDIIDMPHPRSRRHPPMSAHNRAAQFMPFAALTGYEAVIAQAAQRNAEAIAQADTPAALDPGA</sequence>
<evidence type="ECO:0000256" key="1">
    <source>
        <dbReference type="SAM" id="MobiDB-lite"/>
    </source>
</evidence>
<comment type="caution">
    <text evidence="2">The sequence shown here is derived from an EMBL/GenBank/DDBJ whole genome shotgun (WGS) entry which is preliminary data.</text>
</comment>
<dbReference type="RefSeq" id="WP_169172126.1">
    <property type="nucleotide sequence ID" value="NZ_JAAIII010000003.1"/>
</dbReference>
<accession>A0A7Y0HSZ0</accession>
<feature type="region of interest" description="Disordered" evidence="1">
    <location>
        <begin position="1"/>
        <end position="28"/>
    </location>
</feature>
<evidence type="ECO:0000313" key="2">
    <source>
        <dbReference type="EMBL" id="NMM94098.1"/>
    </source>
</evidence>
<dbReference type="Proteomes" id="UP000532194">
    <property type="component" value="Unassembled WGS sequence"/>
</dbReference>
<dbReference type="AlphaFoldDB" id="A0A7Y0HSZ0"/>
<keyword evidence="3" id="KW-1185">Reference proteome</keyword>
<name>A0A7Y0HSZ0_9BIFI</name>
<protein>
    <submittedName>
        <fullName evidence="2">Uncharacterized protein</fullName>
    </submittedName>
</protein>